<reference evidence="2" key="2">
    <citation type="journal article" date="2010" name="Science">
        <title>Plasticity of animal genome architecture unmasked by rapid evolution of a pelagic tunicate.</title>
        <authorList>
            <person name="Denoeud F."/>
            <person name="Henriet S."/>
            <person name="Mungpakdee S."/>
            <person name="Aury J.M."/>
            <person name="Da Silva C."/>
            <person name="Brinkmann H."/>
            <person name="Mikhaleva J."/>
            <person name="Olsen L.C."/>
            <person name="Jubin C."/>
            <person name="Canestro C."/>
            <person name="Bouquet J.M."/>
            <person name="Danks G."/>
            <person name="Poulain J."/>
            <person name="Campsteijn C."/>
            <person name="Adamski M."/>
            <person name="Cross I."/>
            <person name="Yadetie F."/>
            <person name="Muffato M."/>
            <person name="Louis A."/>
            <person name="Butcher S."/>
            <person name="Tsagkogeorga G."/>
            <person name="Konrad A."/>
            <person name="Singh S."/>
            <person name="Jensen M.F."/>
            <person name="Cong E.H."/>
            <person name="Eikeseth-Otteraa H."/>
            <person name="Noel B."/>
            <person name="Anthouard V."/>
            <person name="Porcel B.M."/>
            <person name="Kachouri-Lafond R."/>
            <person name="Nishino A."/>
            <person name="Ugolini M."/>
            <person name="Chourrout P."/>
            <person name="Nishida H."/>
            <person name="Aasland R."/>
            <person name="Huzurbazar S."/>
            <person name="Westhof E."/>
            <person name="Delsuc F."/>
            <person name="Lehrach H."/>
            <person name="Reinhardt R."/>
            <person name="Weissenbach J."/>
            <person name="Roy S.W."/>
            <person name="Artiguenave F."/>
            <person name="Postlethwait J.H."/>
            <person name="Manak J.R."/>
            <person name="Thompson E.M."/>
            <person name="Jaillon O."/>
            <person name="Du Pasquier L."/>
            <person name="Boudinot P."/>
            <person name="Liberles D.A."/>
            <person name="Volff J.N."/>
            <person name="Philippe H."/>
            <person name="Lenhard B."/>
            <person name="Roest Crollius H."/>
            <person name="Wincker P."/>
            <person name="Chourrout D."/>
        </authorList>
    </citation>
    <scope>NUCLEOTIDE SEQUENCE [LARGE SCALE GENOMIC DNA]</scope>
</reference>
<organism evidence="1">
    <name type="scientific">Oikopleura dioica</name>
    <name type="common">Tunicate</name>
    <dbReference type="NCBI Taxonomy" id="34765"/>
    <lineage>
        <taxon>Eukaryota</taxon>
        <taxon>Metazoa</taxon>
        <taxon>Chordata</taxon>
        <taxon>Tunicata</taxon>
        <taxon>Appendicularia</taxon>
        <taxon>Copelata</taxon>
        <taxon>Oikopleuridae</taxon>
        <taxon>Oikopleura</taxon>
    </lineage>
</organism>
<dbReference type="EMBL" id="FN653024">
    <property type="protein sequence ID" value="CBY23741.1"/>
    <property type="molecule type" value="Genomic_DNA"/>
</dbReference>
<sequence>MAALRDLAGMSAQQYLLLRDQNPSVFGYNMQNEDYKLRKTGPDGKTNEKAIIIAMASTIPGSASIIWTEKRIPPKLTGNPVEDYVARKVVTDQKARMFLKYLWIIEPGAKNDPDRSDNYYPHLWRYLVVNSFHKNGVNIKRGAIVDKLFAFEIFEHIFEVFSPCAAKRVLGYFCRNGETSASAIQARMPITNKESA</sequence>
<reference evidence="1" key="1">
    <citation type="submission" date="2004-01" db="EMBL/GenBank/DDBJ databases">
        <title>OdiDll, a unique distal-less homeobox gene of the tunicate Oikopleura dioica, and the origin of vertebrate Dlx bigene clusters.</title>
        <authorList>
            <person name="Sperber S."/>
            <person name="Seo H.-C."/>
            <person name="Mikhaleva J."/>
            <person name="Jensen M.F."/>
            <person name="Ekker M."/>
        </authorList>
    </citation>
    <scope>NUCLEOTIDE SEQUENCE</scope>
</reference>
<evidence type="ECO:0000313" key="3">
    <source>
        <dbReference type="EMBL" id="CBY38193.1"/>
    </source>
</evidence>
<dbReference type="Proteomes" id="UP000001307">
    <property type="component" value="Unassembled WGS sequence"/>
</dbReference>
<evidence type="ECO:0000313" key="2">
    <source>
        <dbReference type="EMBL" id="CBY23741.1"/>
    </source>
</evidence>
<evidence type="ECO:0000313" key="4">
    <source>
        <dbReference type="Proteomes" id="UP000001307"/>
    </source>
</evidence>
<dbReference type="InParanoid" id="Q6E7C5"/>
<proteinExistence type="predicted"/>
<name>Q6E7C5_OIKDI</name>
<gene>
    <name evidence="2" type="ORF">GSOID_T00001063001</name>
    <name evidence="3" type="ORF">GSOID_T00031704001</name>
</gene>
<dbReference type="OrthoDB" id="10371000at2759"/>
<accession>Q6E7C5</accession>
<keyword evidence="4" id="KW-1185">Reference proteome</keyword>
<dbReference type="AlphaFoldDB" id="Q6E7C5"/>
<dbReference type="EMBL" id="AY532061">
    <property type="protein sequence ID" value="AAT39337.1"/>
    <property type="molecule type" value="Genomic_DNA"/>
</dbReference>
<protein>
    <submittedName>
        <fullName evidence="1">DLLregion-07</fullName>
    </submittedName>
</protein>
<evidence type="ECO:0000313" key="1">
    <source>
        <dbReference type="EMBL" id="AAT39337.1"/>
    </source>
</evidence>
<dbReference type="EMBL" id="FN655156">
    <property type="protein sequence ID" value="CBY38193.1"/>
    <property type="molecule type" value="Genomic_DNA"/>
</dbReference>
<dbReference type="Proteomes" id="UP000011014">
    <property type="component" value="Unassembled WGS sequence"/>
</dbReference>